<accession>A0A1I5D2H6</accession>
<evidence type="ECO:0000313" key="2">
    <source>
        <dbReference type="Proteomes" id="UP000198599"/>
    </source>
</evidence>
<organism evidence="1 2">
    <name type="scientific">Roseovarius lutimaris</name>
    <dbReference type="NCBI Taxonomy" id="1005928"/>
    <lineage>
        <taxon>Bacteria</taxon>
        <taxon>Pseudomonadati</taxon>
        <taxon>Pseudomonadota</taxon>
        <taxon>Alphaproteobacteria</taxon>
        <taxon>Rhodobacterales</taxon>
        <taxon>Roseobacteraceae</taxon>
        <taxon>Roseovarius</taxon>
    </lineage>
</organism>
<reference evidence="2" key="1">
    <citation type="submission" date="2016-10" db="EMBL/GenBank/DDBJ databases">
        <authorList>
            <person name="Varghese N."/>
            <person name="Submissions S."/>
        </authorList>
    </citation>
    <scope>NUCLEOTIDE SEQUENCE [LARGE SCALE GENOMIC DNA]</scope>
    <source>
        <strain evidence="2">DSM 28463</strain>
    </source>
</reference>
<dbReference type="AlphaFoldDB" id="A0A1I5D2H6"/>
<proteinExistence type="predicted"/>
<sequence>MEIRKLTMDEIRYNPERGAFEAQVRIRQGDDWFSYPAQICAPLHADYGWVMRGLVADAEAAHRGKRAGLRLRLAAGNAASAARASTMLQVQRMLRNIAA</sequence>
<evidence type="ECO:0000313" key="1">
    <source>
        <dbReference type="EMBL" id="SFN93425.1"/>
    </source>
</evidence>
<dbReference type="EMBL" id="FOVP01000011">
    <property type="protein sequence ID" value="SFN93425.1"/>
    <property type="molecule type" value="Genomic_DNA"/>
</dbReference>
<gene>
    <name evidence="1" type="ORF">SAMN04487859_111136</name>
</gene>
<keyword evidence="2" id="KW-1185">Reference proteome</keyword>
<name>A0A1I5D2H6_9RHOB</name>
<dbReference type="Proteomes" id="UP000198599">
    <property type="component" value="Unassembled WGS sequence"/>
</dbReference>
<protein>
    <submittedName>
        <fullName evidence="1">Uncharacterized protein</fullName>
    </submittedName>
</protein>
<dbReference type="STRING" id="1005928.SAMN04487859_111136"/>